<sequence length="34" mass="3933">KPLNLTPRSFFSSPSMILSHSLLVSPYSLDFRYM</sequence>
<reference evidence="1" key="1">
    <citation type="submission" date="2017-05" db="UniProtKB">
        <authorList>
            <consortium name="EnsemblMetazoa"/>
        </authorList>
    </citation>
    <scope>IDENTIFICATION</scope>
</reference>
<dbReference type="AlphaFoldDB" id="A0A1X7U7G3"/>
<organism evidence="1">
    <name type="scientific">Amphimedon queenslandica</name>
    <name type="common">Sponge</name>
    <dbReference type="NCBI Taxonomy" id="400682"/>
    <lineage>
        <taxon>Eukaryota</taxon>
        <taxon>Metazoa</taxon>
        <taxon>Porifera</taxon>
        <taxon>Demospongiae</taxon>
        <taxon>Heteroscleromorpha</taxon>
        <taxon>Haplosclerida</taxon>
        <taxon>Niphatidae</taxon>
        <taxon>Amphimedon</taxon>
    </lineage>
</organism>
<protein>
    <submittedName>
        <fullName evidence="1">Uncharacterized protein</fullName>
    </submittedName>
</protein>
<accession>A0A1X7U7G3</accession>
<proteinExistence type="predicted"/>
<dbReference type="InParanoid" id="A0A1X7U7G3"/>
<name>A0A1X7U7G3_AMPQE</name>
<dbReference type="EnsemblMetazoa" id="Aqu2.1.23710_001">
    <property type="protein sequence ID" value="Aqu2.1.23710_001"/>
    <property type="gene ID" value="Aqu2.1.23710"/>
</dbReference>
<evidence type="ECO:0000313" key="1">
    <source>
        <dbReference type="EnsemblMetazoa" id="Aqu2.1.23710_001"/>
    </source>
</evidence>